<dbReference type="Proteomes" id="UP000825051">
    <property type="component" value="Chromosome"/>
</dbReference>
<dbReference type="GO" id="GO:0003677">
    <property type="term" value="F:DNA binding"/>
    <property type="evidence" value="ECO:0007669"/>
    <property type="project" value="UniProtKB-KW"/>
</dbReference>
<dbReference type="SUPFAM" id="SSF46785">
    <property type="entry name" value="Winged helix' DNA-binding domain"/>
    <property type="match status" value="1"/>
</dbReference>
<name>A0A8F9TXV3_9BACT</name>
<dbReference type="PROSITE" id="PS01117">
    <property type="entry name" value="HTH_MARR_1"/>
    <property type="match status" value="1"/>
</dbReference>
<keyword evidence="1" id="KW-0805">Transcription regulation</keyword>
<evidence type="ECO:0000313" key="7">
    <source>
        <dbReference type="Proteomes" id="UP000825051"/>
    </source>
</evidence>
<protein>
    <submittedName>
        <fullName evidence="6">MarR family transcriptional regulator</fullName>
    </submittedName>
</protein>
<dbReference type="Pfam" id="PF12802">
    <property type="entry name" value="MarR_2"/>
    <property type="match status" value="1"/>
</dbReference>
<feature type="domain" description="HTH marR-type" evidence="5">
    <location>
        <begin position="26"/>
        <end position="168"/>
    </location>
</feature>
<dbReference type="SMART" id="SM00347">
    <property type="entry name" value="HTH_MARR"/>
    <property type="match status" value="1"/>
</dbReference>
<proteinExistence type="predicted"/>
<organism evidence="6 7">
    <name type="scientific">Horticoccus luteus</name>
    <dbReference type="NCBI Taxonomy" id="2862869"/>
    <lineage>
        <taxon>Bacteria</taxon>
        <taxon>Pseudomonadati</taxon>
        <taxon>Verrucomicrobiota</taxon>
        <taxon>Opitutia</taxon>
        <taxon>Opitutales</taxon>
        <taxon>Opitutaceae</taxon>
        <taxon>Horticoccus</taxon>
    </lineage>
</organism>
<sequence>MPLVMLKNVPRYECLLEAAKQFPDLEPSACEAFLHLVRAGDEALSVAEKHLAQHSVTQGRFGVLMILLNSRDDQCVRRPLSPAELAERTGVTRATITGLVDTLERDGLVKRDPDATDRRMMAVSLTAKGEEVLHQILPGYFQQMSALMQPLTVAERRLLVQLLTRLVRPLPPVTEDESSDAELTSETAPGHNVSARA</sequence>
<dbReference type="PROSITE" id="PS50995">
    <property type="entry name" value="HTH_MARR_2"/>
    <property type="match status" value="1"/>
</dbReference>
<accession>A0A8F9TXV3</accession>
<dbReference type="InterPro" id="IPR039422">
    <property type="entry name" value="MarR/SlyA-like"/>
</dbReference>
<dbReference type="InterPro" id="IPR036388">
    <property type="entry name" value="WH-like_DNA-bd_sf"/>
</dbReference>
<dbReference type="GO" id="GO:0006950">
    <property type="term" value="P:response to stress"/>
    <property type="evidence" value="ECO:0007669"/>
    <property type="project" value="TreeGrafter"/>
</dbReference>
<gene>
    <name evidence="6" type="ORF">K0B96_06275</name>
</gene>
<dbReference type="EMBL" id="CP080507">
    <property type="protein sequence ID" value="QYM80218.1"/>
    <property type="molecule type" value="Genomic_DNA"/>
</dbReference>
<dbReference type="GO" id="GO:0003700">
    <property type="term" value="F:DNA-binding transcription factor activity"/>
    <property type="evidence" value="ECO:0007669"/>
    <property type="project" value="InterPro"/>
</dbReference>
<dbReference type="InterPro" id="IPR036390">
    <property type="entry name" value="WH_DNA-bd_sf"/>
</dbReference>
<keyword evidence="7" id="KW-1185">Reference proteome</keyword>
<evidence type="ECO:0000256" key="1">
    <source>
        <dbReference type="ARBA" id="ARBA00023015"/>
    </source>
</evidence>
<dbReference type="RefSeq" id="WP_220165082.1">
    <property type="nucleotide sequence ID" value="NZ_CP080507.1"/>
</dbReference>
<evidence type="ECO:0000256" key="4">
    <source>
        <dbReference type="SAM" id="MobiDB-lite"/>
    </source>
</evidence>
<feature type="region of interest" description="Disordered" evidence="4">
    <location>
        <begin position="172"/>
        <end position="197"/>
    </location>
</feature>
<keyword evidence="2" id="KW-0238">DNA-binding</keyword>
<reference evidence="6" key="1">
    <citation type="submission" date="2021-08" db="EMBL/GenBank/DDBJ databases">
        <title>Genome of a novel bacterium of the phylum Verrucomicrobia, Oleiharenicola sp. KSB-15.</title>
        <authorList>
            <person name="Chung J.-H."/>
            <person name="Ahn J.-H."/>
            <person name="Yoon Y."/>
            <person name="Kim D.-Y."/>
            <person name="An S.-H."/>
            <person name="Park I."/>
            <person name="Yeon J."/>
        </authorList>
    </citation>
    <scope>NUCLEOTIDE SEQUENCE</scope>
    <source>
        <strain evidence="6">KSB-15</strain>
    </source>
</reference>
<evidence type="ECO:0000313" key="6">
    <source>
        <dbReference type="EMBL" id="QYM80218.1"/>
    </source>
</evidence>
<dbReference type="PANTHER" id="PTHR33164">
    <property type="entry name" value="TRANSCRIPTIONAL REGULATOR, MARR FAMILY"/>
    <property type="match status" value="1"/>
</dbReference>
<dbReference type="KEGG" id="ole:K0B96_06275"/>
<dbReference type="Gene3D" id="1.10.10.10">
    <property type="entry name" value="Winged helix-like DNA-binding domain superfamily/Winged helix DNA-binding domain"/>
    <property type="match status" value="1"/>
</dbReference>
<dbReference type="InterPro" id="IPR023187">
    <property type="entry name" value="Tscrpt_reg_MarR-type_CS"/>
</dbReference>
<keyword evidence="3" id="KW-0804">Transcription</keyword>
<dbReference type="AlphaFoldDB" id="A0A8F9TXV3"/>
<evidence type="ECO:0000256" key="2">
    <source>
        <dbReference type="ARBA" id="ARBA00023125"/>
    </source>
</evidence>
<dbReference type="InterPro" id="IPR000835">
    <property type="entry name" value="HTH_MarR-typ"/>
</dbReference>
<evidence type="ECO:0000256" key="3">
    <source>
        <dbReference type="ARBA" id="ARBA00023163"/>
    </source>
</evidence>
<evidence type="ECO:0000259" key="5">
    <source>
        <dbReference type="PROSITE" id="PS50995"/>
    </source>
</evidence>
<dbReference type="PANTHER" id="PTHR33164:SF43">
    <property type="entry name" value="HTH-TYPE TRANSCRIPTIONAL REPRESSOR YETL"/>
    <property type="match status" value="1"/>
</dbReference>
<dbReference type="PRINTS" id="PR00598">
    <property type="entry name" value="HTHMARR"/>
</dbReference>